<proteinExistence type="predicted"/>
<keyword evidence="2" id="KW-1185">Reference proteome</keyword>
<sequence>MQITIELPEEIGHQLQQQWDNLPQKLLESLALEAYRKGMITSAQIQTMLKFSSRWQTEQFLKEHQAYLDYTEEDLANDLETLNQLLSE</sequence>
<accession>A3IK25</accession>
<evidence type="ECO:0000313" key="1">
    <source>
        <dbReference type="EMBL" id="EAZ93014.1"/>
    </source>
</evidence>
<protein>
    <submittedName>
        <fullName evidence="1">Uncharacterized protein</fullName>
    </submittedName>
</protein>
<comment type="caution">
    <text evidence="1">The sequence shown here is derived from an EMBL/GenBank/DDBJ whole genome shotgun (WGS) entry which is preliminary data.</text>
</comment>
<dbReference type="AlphaFoldDB" id="A3IK25"/>
<dbReference type="Pfam" id="PF03683">
    <property type="entry name" value="UPF0175"/>
    <property type="match status" value="1"/>
</dbReference>
<organism evidence="1 2">
    <name type="scientific">Crocosphaera chwakensis CCY0110</name>
    <dbReference type="NCBI Taxonomy" id="391612"/>
    <lineage>
        <taxon>Bacteria</taxon>
        <taxon>Bacillati</taxon>
        <taxon>Cyanobacteriota</taxon>
        <taxon>Cyanophyceae</taxon>
        <taxon>Oscillatoriophycideae</taxon>
        <taxon>Chroococcales</taxon>
        <taxon>Aphanothecaceae</taxon>
        <taxon>Crocosphaera</taxon>
        <taxon>Crocosphaera chwakensis</taxon>
    </lineage>
</organism>
<reference evidence="1 2" key="1">
    <citation type="submission" date="2007-03" db="EMBL/GenBank/DDBJ databases">
        <authorList>
            <person name="Stal L."/>
            <person name="Ferriera S."/>
            <person name="Johnson J."/>
            <person name="Kravitz S."/>
            <person name="Beeson K."/>
            <person name="Sutton G."/>
            <person name="Rogers Y.-H."/>
            <person name="Friedman R."/>
            <person name="Frazier M."/>
            <person name="Venter J.C."/>
        </authorList>
    </citation>
    <scope>NUCLEOTIDE SEQUENCE [LARGE SCALE GENOMIC DNA]</scope>
    <source>
        <strain evidence="1 2">CCY0110</strain>
    </source>
</reference>
<dbReference type="OrthoDB" id="531849at2"/>
<dbReference type="Proteomes" id="UP000003781">
    <property type="component" value="Unassembled WGS sequence"/>
</dbReference>
<evidence type="ECO:0000313" key="2">
    <source>
        <dbReference type="Proteomes" id="UP000003781"/>
    </source>
</evidence>
<dbReference type="InterPro" id="IPR005368">
    <property type="entry name" value="UPF0175"/>
</dbReference>
<dbReference type="eggNOG" id="COG2886">
    <property type="taxonomic scope" value="Bacteria"/>
</dbReference>
<gene>
    <name evidence="1" type="ORF">CY0110_03059</name>
</gene>
<dbReference type="EMBL" id="AAXW01000003">
    <property type="protein sequence ID" value="EAZ93014.1"/>
    <property type="molecule type" value="Genomic_DNA"/>
</dbReference>
<name>A3IK25_9CHRO</name>
<dbReference type="RefSeq" id="WP_008273682.1">
    <property type="nucleotide sequence ID" value="NZ_AAXW01000003.1"/>
</dbReference>